<protein>
    <submittedName>
        <fullName evidence="1">Uncharacterized protein</fullName>
    </submittedName>
</protein>
<proteinExistence type="predicted"/>
<dbReference type="Proteomes" id="UP001469553">
    <property type="component" value="Unassembled WGS sequence"/>
</dbReference>
<dbReference type="EMBL" id="JAHRIP010038254">
    <property type="protein sequence ID" value="MEQ2295111.1"/>
    <property type="molecule type" value="Genomic_DNA"/>
</dbReference>
<reference evidence="1 2" key="1">
    <citation type="submission" date="2021-06" db="EMBL/GenBank/DDBJ databases">
        <authorList>
            <person name="Palmer J.M."/>
        </authorList>
    </citation>
    <scope>NUCLEOTIDE SEQUENCE [LARGE SCALE GENOMIC DNA]</scope>
    <source>
        <strain evidence="1 2">AS_MEX2019</strain>
        <tissue evidence="1">Muscle</tissue>
    </source>
</reference>
<organism evidence="1 2">
    <name type="scientific">Ameca splendens</name>
    <dbReference type="NCBI Taxonomy" id="208324"/>
    <lineage>
        <taxon>Eukaryota</taxon>
        <taxon>Metazoa</taxon>
        <taxon>Chordata</taxon>
        <taxon>Craniata</taxon>
        <taxon>Vertebrata</taxon>
        <taxon>Euteleostomi</taxon>
        <taxon>Actinopterygii</taxon>
        <taxon>Neopterygii</taxon>
        <taxon>Teleostei</taxon>
        <taxon>Neoteleostei</taxon>
        <taxon>Acanthomorphata</taxon>
        <taxon>Ovalentaria</taxon>
        <taxon>Atherinomorphae</taxon>
        <taxon>Cyprinodontiformes</taxon>
        <taxon>Goodeidae</taxon>
        <taxon>Ameca</taxon>
    </lineage>
</organism>
<name>A0ABV0YNR5_9TELE</name>
<accession>A0ABV0YNR5</accession>
<keyword evidence="2" id="KW-1185">Reference proteome</keyword>
<evidence type="ECO:0000313" key="1">
    <source>
        <dbReference type="EMBL" id="MEQ2295111.1"/>
    </source>
</evidence>
<gene>
    <name evidence="1" type="ORF">AMECASPLE_010809</name>
</gene>
<evidence type="ECO:0000313" key="2">
    <source>
        <dbReference type="Proteomes" id="UP001469553"/>
    </source>
</evidence>
<comment type="caution">
    <text evidence="1">The sequence shown here is derived from an EMBL/GenBank/DDBJ whole genome shotgun (WGS) entry which is preliminary data.</text>
</comment>
<sequence>MCLLSSSSQQKVPDCCCLCSAGLNGESSDSLAERGVQMQEIYVTDTRLKERMIHLKRNFQSHWANNLDCNPSTHGVFK</sequence>